<protein>
    <recommendedName>
        <fullName evidence="4">Transporter</fullName>
    </recommendedName>
</protein>
<evidence type="ECO:0000313" key="2">
    <source>
        <dbReference type="EMBL" id="GAL18871.1"/>
    </source>
</evidence>
<proteinExistence type="predicted"/>
<reference evidence="2 3" key="1">
    <citation type="submission" date="2014-09" db="EMBL/GenBank/DDBJ databases">
        <title>Vibrio maritimus JCM 19235. (C45) whole genome shotgun sequence.</title>
        <authorList>
            <person name="Sawabe T."/>
            <person name="Meirelles P."/>
            <person name="Nakanishi M."/>
            <person name="Sayaka M."/>
            <person name="Hattori M."/>
            <person name="Ohkuma M."/>
        </authorList>
    </citation>
    <scope>NUCLEOTIDE SEQUENCE [LARGE SCALE GENOMIC DNA]</scope>
    <source>
        <strain evidence="3">JCM19235</strain>
    </source>
</reference>
<name>A0A090RUA1_9VIBR</name>
<dbReference type="OrthoDB" id="8639774at2"/>
<sequence length="296" mass="32250">MKLKIFSVLAIAMSGATAYANVEGTANQPGFNATANAGVYPGKGLLGVVTYGHYRLQGVNEHGTDHASPKYTSVDVLLPHLSYYTDKKILGGFYSFGATAVIGGLYYDHSGVQSGVSRSPWLTPLRLNWTVGDDVHLAAGYTFRLGSGLASTSTDKTYDVHILNSNLTYNINEQWQLNGSVSIEHRTKDLRQNQSWQPGNIGYFEGSAVYKFESGRTLGAYGYHVTHLNRDKGTQFTPEGSLIMGSGYANLTGIGAEFTTPISMLKSTMSVRIFSEPSRSNHMYGTRAFVSLTHKF</sequence>
<dbReference type="EMBL" id="BBMR01000003">
    <property type="protein sequence ID" value="GAL18871.1"/>
    <property type="molecule type" value="Genomic_DNA"/>
</dbReference>
<feature type="signal peptide" evidence="1">
    <location>
        <begin position="1"/>
        <end position="20"/>
    </location>
</feature>
<comment type="caution">
    <text evidence="2">The sequence shown here is derived from an EMBL/GenBank/DDBJ whole genome shotgun (WGS) entry which is preliminary data.</text>
</comment>
<feature type="chain" id="PRO_5001862718" description="Transporter" evidence="1">
    <location>
        <begin position="21"/>
        <end position="296"/>
    </location>
</feature>
<dbReference type="AlphaFoldDB" id="A0A090RUA1"/>
<keyword evidence="3" id="KW-1185">Reference proteome</keyword>
<evidence type="ECO:0008006" key="4">
    <source>
        <dbReference type="Google" id="ProtNLM"/>
    </source>
</evidence>
<evidence type="ECO:0000256" key="1">
    <source>
        <dbReference type="SAM" id="SignalP"/>
    </source>
</evidence>
<keyword evidence="1" id="KW-0732">Signal</keyword>
<organism evidence="2 3">
    <name type="scientific">Vibrio maritimus</name>
    <dbReference type="NCBI Taxonomy" id="990268"/>
    <lineage>
        <taxon>Bacteria</taxon>
        <taxon>Pseudomonadati</taxon>
        <taxon>Pseudomonadota</taxon>
        <taxon>Gammaproteobacteria</taxon>
        <taxon>Vibrionales</taxon>
        <taxon>Vibrionaceae</taxon>
        <taxon>Vibrio</taxon>
    </lineage>
</organism>
<evidence type="ECO:0000313" key="3">
    <source>
        <dbReference type="Proteomes" id="UP000029228"/>
    </source>
</evidence>
<gene>
    <name evidence="2" type="ORF">JCM19235_2294</name>
</gene>
<dbReference type="STRING" id="990268.JCM19235_2294"/>
<dbReference type="Proteomes" id="UP000029228">
    <property type="component" value="Unassembled WGS sequence"/>
</dbReference>
<accession>A0A090RUA1</accession>